<dbReference type="Pfam" id="PF04203">
    <property type="entry name" value="Sortase"/>
    <property type="match status" value="1"/>
</dbReference>
<feature type="signal peptide" evidence="3">
    <location>
        <begin position="1"/>
        <end position="23"/>
    </location>
</feature>
<name>A0A1G6S217_9ACTN</name>
<keyword evidence="5" id="KW-1185">Reference proteome</keyword>
<dbReference type="AlphaFoldDB" id="A0A1G6S217"/>
<feature type="compositionally biased region" description="Low complexity" evidence="2">
    <location>
        <begin position="38"/>
        <end position="47"/>
    </location>
</feature>
<feature type="compositionally biased region" description="Basic and acidic residues" evidence="2">
    <location>
        <begin position="76"/>
        <end position="85"/>
    </location>
</feature>
<dbReference type="InterPro" id="IPR023365">
    <property type="entry name" value="Sortase_dom-sf"/>
</dbReference>
<sequence length="227" mass="23711">MRPHPLPGLVGAIALCACTLAGAAAPAPVGAAALAPVPVGAPTASSTEPPPGPTARPAPEPTRSTRPVTSVPVRPARQDDRRAPSPERLTVGGWTPMDVVPVGVTEQGRMELPTSPDVVGWYRFGPSPAGERGSVVLAAHVDSLDRVGPFAGLASLPPGTEVTVRTDDGRDHRYRVEHGVRLEKEDVPLEDLFDRDSAPRLVLITCGGPFDPEDGYRDNVVVTAVPV</sequence>
<evidence type="ECO:0000313" key="4">
    <source>
        <dbReference type="EMBL" id="SDD10869.1"/>
    </source>
</evidence>
<protein>
    <submittedName>
        <fullName evidence="4">Sortase family protein</fullName>
    </submittedName>
</protein>
<dbReference type="STRING" id="675864.SAMN04489747_0195"/>
<evidence type="ECO:0000313" key="5">
    <source>
        <dbReference type="Proteomes" id="UP000198546"/>
    </source>
</evidence>
<proteinExistence type="predicted"/>
<dbReference type="PROSITE" id="PS51257">
    <property type="entry name" value="PROKAR_LIPOPROTEIN"/>
    <property type="match status" value="1"/>
</dbReference>
<feature type="chain" id="PRO_5009240221" evidence="3">
    <location>
        <begin position="24"/>
        <end position="227"/>
    </location>
</feature>
<dbReference type="SUPFAM" id="SSF63817">
    <property type="entry name" value="Sortase"/>
    <property type="match status" value="1"/>
</dbReference>
<evidence type="ECO:0000256" key="1">
    <source>
        <dbReference type="ARBA" id="ARBA00022801"/>
    </source>
</evidence>
<dbReference type="InterPro" id="IPR042001">
    <property type="entry name" value="Sortase_F"/>
</dbReference>
<reference evidence="4 5" key="1">
    <citation type="submission" date="2016-10" db="EMBL/GenBank/DDBJ databases">
        <authorList>
            <person name="de Groot N.N."/>
        </authorList>
    </citation>
    <scope>NUCLEOTIDE SEQUENCE [LARGE SCALE GENOMIC DNA]</scope>
    <source>
        <strain evidence="4 5">MON 2.2</strain>
    </source>
</reference>
<dbReference type="GO" id="GO:0016787">
    <property type="term" value="F:hydrolase activity"/>
    <property type="evidence" value="ECO:0007669"/>
    <property type="project" value="UniProtKB-KW"/>
</dbReference>
<dbReference type="EMBL" id="LT629688">
    <property type="protein sequence ID" value="SDD10869.1"/>
    <property type="molecule type" value="Genomic_DNA"/>
</dbReference>
<dbReference type="InterPro" id="IPR005754">
    <property type="entry name" value="Sortase"/>
</dbReference>
<dbReference type="Gene3D" id="2.40.260.10">
    <property type="entry name" value="Sortase"/>
    <property type="match status" value="1"/>
</dbReference>
<accession>A0A1G6S217</accession>
<dbReference type="Proteomes" id="UP000198546">
    <property type="component" value="Chromosome i"/>
</dbReference>
<organism evidence="4 5">
    <name type="scientific">Auraticoccus monumenti</name>
    <dbReference type="NCBI Taxonomy" id="675864"/>
    <lineage>
        <taxon>Bacteria</taxon>
        <taxon>Bacillati</taxon>
        <taxon>Actinomycetota</taxon>
        <taxon>Actinomycetes</taxon>
        <taxon>Propionibacteriales</taxon>
        <taxon>Propionibacteriaceae</taxon>
        <taxon>Auraticoccus</taxon>
    </lineage>
</organism>
<feature type="compositionally biased region" description="Pro residues" evidence="2">
    <location>
        <begin position="48"/>
        <end position="60"/>
    </location>
</feature>
<gene>
    <name evidence="4" type="ORF">SAMN04489747_0195</name>
</gene>
<evidence type="ECO:0000256" key="2">
    <source>
        <dbReference type="SAM" id="MobiDB-lite"/>
    </source>
</evidence>
<keyword evidence="1" id="KW-0378">Hydrolase</keyword>
<feature type="region of interest" description="Disordered" evidence="2">
    <location>
        <begin position="38"/>
        <end position="94"/>
    </location>
</feature>
<keyword evidence="3" id="KW-0732">Signal</keyword>
<dbReference type="CDD" id="cd05829">
    <property type="entry name" value="Sortase_F"/>
    <property type="match status" value="1"/>
</dbReference>
<evidence type="ECO:0000256" key="3">
    <source>
        <dbReference type="SAM" id="SignalP"/>
    </source>
</evidence>